<feature type="transmembrane region" description="Helical" evidence="2">
    <location>
        <begin position="205"/>
        <end position="223"/>
    </location>
</feature>
<dbReference type="EMBL" id="JASJQH010000633">
    <property type="protein sequence ID" value="KAK9763464.1"/>
    <property type="molecule type" value="Genomic_DNA"/>
</dbReference>
<dbReference type="PANTHER" id="PTHR22696">
    <property type="entry name" value="E3 UBIQUITIN-PROTEIN LIGASE RNF26"/>
    <property type="match status" value="1"/>
</dbReference>
<dbReference type="Proteomes" id="UP001479436">
    <property type="component" value="Unassembled WGS sequence"/>
</dbReference>
<keyword evidence="2" id="KW-1133">Transmembrane helix</keyword>
<organism evidence="3 4">
    <name type="scientific">Basidiobolus ranarum</name>
    <dbReference type="NCBI Taxonomy" id="34480"/>
    <lineage>
        <taxon>Eukaryota</taxon>
        <taxon>Fungi</taxon>
        <taxon>Fungi incertae sedis</taxon>
        <taxon>Zoopagomycota</taxon>
        <taxon>Entomophthoromycotina</taxon>
        <taxon>Basidiobolomycetes</taxon>
        <taxon>Basidiobolales</taxon>
        <taxon>Basidiobolaceae</taxon>
        <taxon>Basidiobolus</taxon>
    </lineage>
</organism>
<feature type="transmembrane region" description="Helical" evidence="2">
    <location>
        <begin position="78"/>
        <end position="100"/>
    </location>
</feature>
<evidence type="ECO:0000313" key="3">
    <source>
        <dbReference type="EMBL" id="KAK9763464.1"/>
    </source>
</evidence>
<dbReference type="PANTHER" id="PTHR22696:SF1">
    <property type="entry name" value="E3 UBIQUITIN-PROTEIN LIGASE RNF26"/>
    <property type="match status" value="1"/>
</dbReference>
<feature type="transmembrane region" description="Helical" evidence="2">
    <location>
        <begin position="244"/>
        <end position="263"/>
    </location>
</feature>
<feature type="transmembrane region" description="Helical" evidence="2">
    <location>
        <begin position="38"/>
        <end position="57"/>
    </location>
</feature>
<evidence type="ECO:0000313" key="4">
    <source>
        <dbReference type="Proteomes" id="UP001479436"/>
    </source>
</evidence>
<feature type="transmembrane region" description="Helical" evidence="2">
    <location>
        <begin position="130"/>
        <end position="148"/>
    </location>
</feature>
<evidence type="ECO:0000256" key="2">
    <source>
        <dbReference type="SAM" id="Phobius"/>
    </source>
</evidence>
<keyword evidence="4" id="KW-1185">Reference proteome</keyword>
<keyword evidence="2" id="KW-0812">Transmembrane</keyword>
<comment type="caution">
    <text evidence="3">The sequence shown here is derived from an EMBL/GenBank/DDBJ whole genome shotgun (WGS) entry which is preliminary data.</text>
</comment>
<evidence type="ECO:0000256" key="1">
    <source>
        <dbReference type="SAM" id="MobiDB-lite"/>
    </source>
</evidence>
<feature type="compositionally biased region" description="Polar residues" evidence="1">
    <location>
        <begin position="479"/>
        <end position="488"/>
    </location>
</feature>
<gene>
    <name evidence="3" type="ORF">K7432_009825</name>
</gene>
<protein>
    <submittedName>
        <fullName evidence="3">Uncharacterized protein</fullName>
    </submittedName>
</protein>
<name>A0ABR2WPR9_9FUNG</name>
<feature type="transmembrane region" description="Helical" evidence="2">
    <location>
        <begin position="179"/>
        <end position="199"/>
    </location>
</feature>
<feature type="region of interest" description="Disordered" evidence="1">
    <location>
        <begin position="457"/>
        <end position="498"/>
    </location>
</feature>
<reference evidence="3 4" key="1">
    <citation type="submission" date="2023-04" db="EMBL/GenBank/DDBJ databases">
        <title>Genome of Basidiobolus ranarum AG-B5.</title>
        <authorList>
            <person name="Stajich J.E."/>
            <person name="Carter-House D."/>
            <person name="Gryganskyi A."/>
        </authorList>
    </citation>
    <scope>NUCLEOTIDE SEQUENCE [LARGE SCALE GENOMIC DNA]</scope>
    <source>
        <strain evidence="3 4">AG-B5</strain>
    </source>
</reference>
<proteinExistence type="predicted"/>
<feature type="non-terminal residue" evidence="3">
    <location>
        <position position="545"/>
    </location>
</feature>
<sequence>MRSAISSLHLFRDTELRQLESSSSLLFLDGQSRQHPTILNFFASPYFLLLIFLALLVNRINTLIPLHPPRALSFFSRICLRFPGIVILTHANLWLANLILSEYNFEMVKFFPLHNFDRFIQKESYTPEEALWWLFLAMGLVTLMRVFVSCIENQAPAYEQTMTLTEWGFMFYMHHKGDALIVAIIQGLSILTIEIIEIHPRGKKYRLIPTTIWGTIGLAHFIYAIWHRSFTYPNIQLLTRLPEALVIVIIAMFAFLHGLVYIFTGGEATSEILNSVDFPQLSEDYTLAVFRLGTACLDAVRRVGLRNELESIYVPRYTYLDSPTEPSKKSRASMGLGFGNEILDVIPIQNNRPNPVSVHSIYWGTLVKNFMSSLCQAGKVWLCLEMRKLVRFTGSAGINRFLSNATEENFSVNTRAKRTWNMKYYNTSSHQYLYAKFLKSVTPDAKELWEEDDDDEFIPTRDRGEQTVYDSEEEFESDSLGTISQLNHQTDKSSDSDVDEVVSDYISGDEDIHDNNETLNLISEIILDSDGESDSSTESTRAKLL</sequence>
<accession>A0ABR2WPR9</accession>
<keyword evidence="2" id="KW-0472">Membrane</keyword>